<dbReference type="Proteomes" id="UP000094960">
    <property type="component" value="Chromosome"/>
</dbReference>
<dbReference type="EMBL" id="CP017248">
    <property type="protein sequence ID" value="AOR31631.1"/>
    <property type="molecule type" value="Genomic_DNA"/>
</dbReference>
<protein>
    <submittedName>
        <fullName evidence="1">Uncharacterized protein</fullName>
    </submittedName>
</protein>
<gene>
    <name evidence="1" type="ORF">BFF78_11730</name>
</gene>
<organism evidence="1 2">
    <name type="scientific">Streptomyces fodineus</name>
    <dbReference type="NCBI Taxonomy" id="1904616"/>
    <lineage>
        <taxon>Bacteria</taxon>
        <taxon>Bacillati</taxon>
        <taxon>Actinomycetota</taxon>
        <taxon>Actinomycetes</taxon>
        <taxon>Kitasatosporales</taxon>
        <taxon>Streptomycetaceae</taxon>
        <taxon>Streptomyces</taxon>
    </lineage>
</organism>
<keyword evidence="2" id="KW-1185">Reference proteome</keyword>
<name>A0A1D7Y7U3_9ACTN</name>
<dbReference type="AlphaFoldDB" id="A0A1D7Y7U3"/>
<reference evidence="2" key="1">
    <citation type="submission" date="2016-09" db="EMBL/GenBank/DDBJ databases">
        <title>Streptomyces puniciscabiei strain:TW1S1 Genome sequencing and assembly.</title>
        <authorList>
            <person name="Kim M.-K."/>
            <person name="Kim S.B."/>
        </authorList>
    </citation>
    <scope>NUCLEOTIDE SEQUENCE [LARGE SCALE GENOMIC DNA]</scope>
    <source>
        <strain evidence="2">TW1S1</strain>
    </source>
</reference>
<evidence type="ECO:0000313" key="1">
    <source>
        <dbReference type="EMBL" id="AOR31631.1"/>
    </source>
</evidence>
<sequence length="101" mass="10651">MIISVFARVRSVAETGVSPVRDRLTVTALPAGCRSHGGTSVRRPSSGPLSTLHGFVTLRAALGRYCMGNCRCAVRCGRAPDLIGIVIAVCPAFTAPRALWL</sequence>
<evidence type="ECO:0000313" key="2">
    <source>
        <dbReference type="Proteomes" id="UP000094960"/>
    </source>
</evidence>
<proteinExistence type="predicted"/>
<accession>A0A1D7Y7U3</accession>
<dbReference type="KEGG" id="spun:BFF78_11730"/>